<evidence type="ECO:0000313" key="2">
    <source>
        <dbReference type="Proteomes" id="UP001281147"/>
    </source>
</evidence>
<evidence type="ECO:0000313" key="1">
    <source>
        <dbReference type="EMBL" id="KAK3720080.1"/>
    </source>
</evidence>
<sequence length="447" mass="48081">MAPNYLKTGEAKASHGTVPTVDVEGIVKGVIADIRSDGDSAVRRYSEKFDKWSPENFKLSKQQIQDTIATVDKQIITDIHKVQANVRKFAQAQRDSLKDFEIEMEPGVVLGHRNNPIEKVGAYIPGGRYPLLASAHMTILTAKVAGCPHVIACTPPINGIIPNATVAAMHYAGADEIYILGGVQAVAAMAVGTETVPKVGFLAGPGNPFVAEAKKQLFGDIGIDLLAGATEILIVADESADPYVVATDLLSQAEHGPDTPAILITNSEDVAKKSMAFVEELLPNLPTNALAGTSWKDYGEVAVVGDMDEAYALADEYASEHVQILTREPREALEKMTNYGAIFLGEGTCVSYGDKCIGTNHVLPTRKNAIHTGGLWVGKYLRTVTYQEVTSQKASAELGRLCGRAARAEFFEGHARSGDLRAHKYENDSYDWIDPLQVAAAESSPKM</sequence>
<protein>
    <submittedName>
        <fullName evidence="1">Uncharacterized protein</fullName>
    </submittedName>
</protein>
<name>A0ACC3NNN8_9PEZI</name>
<organism evidence="1 2">
    <name type="scientific">Vermiconidia calcicola</name>
    <dbReference type="NCBI Taxonomy" id="1690605"/>
    <lineage>
        <taxon>Eukaryota</taxon>
        <taxon>Fungi</taxon>
        <taxon>Dikarya</taxon>
        <taxon>Ascomycota</taxon>
        <taxon>Pezizomycotina</taxon>
        <taxon>Dothideomycetes</taxon>
        <taxon>Dothideomycetidae</taxon>
        <taxon>Mycosphaerellales</taxon>
        <taxon>Extremaceae</taxon>
        <taxon>Vermiconidia</taxon>
    </lineage>
</organism>
<accession>A0ACC3NNN8</accession>
<reference evidence="1" key="1">
    <citation type="submission" date="2023-07" db="EMBL/GenBank/DDBJ databases">
        <title>Black Yeasts Isolated from many extreme environments.</title>
        <authorList>
            <person name="Coleine C."/>
            <person name="Stajich J.E."/>
            <person name="Selbmann L."/>
        </authorList>
    </citation>
    <scope>NUCLEOTIDE SEQUENCE</scope>
    <source>
        <strain evidence="1">CCFEE 5714</strain>
    </source>
</reference>
<gene>
    <name evidence="1" type="ORF">LTR37_003903</name>
</gene>
<proteinExistence type="predicted"/>
<dbReference type="EMBL" id="JAUTXU010000023">
    <property type="protein sequence ID" value="KAK3720080.1"/>
    <property type="molecule type" value="Genomic_DNA"/>
</dbReference>
<keyword evidence="2" id="KW-1185">Reference proteome</keyword>
<comment type="caution">
    <text evidence="1">The sequence shown here is derived from an EMBL/GenBank/DDBJ whole genome shotgun (WGS) entry which is preliminary data.</text>
</comment>
<dbReference type="Proteomes" id="UP001281147">
    <property type="component" value="Unassembled WGS sequence"/>
</dbReference>